<evidence type="ECO:0000256" key="1">
    <source>
        <dbReference type="ARBA" id="ARBA00010515"/>
    </source>
</evidence>
<dbReference type="Pfam" id="PF07859">
    <property type="entry name" value="Abhydrolase_3"/>
    <property type="match status" value="1"/>
</dbReference>
<keyword evidence="5" id="KW-1185">Reference proteome</keyword>
<dbReference type="Gene3D" id="3.40.50.1820">
    <property type="entry name" value="alpha/beta hydrolase"/>
    <property type="match status" value="1"/>
</dbReference>
<accession>A0A521DBX2</accession>
<organism evidence="4 5">
    <name type="scientific">Thalassovita litoralis</name>
    <dbReference type="NCBI Taxonomy" id="1010611"/>
    <lineage>
        <taxon>Bacteria</taxon>
        <taxon>Pseudomonadati</taxon>
        <taxon>Pseudomonadota</taxon>
        <taxon>Alphaproteobacteria</taxon>
        <taxon>Rhodobacterales</taxon>
        <taxon>Roseobacteraceae</taxon>
        <taxon>Thalassovita</taxon>
    </lineage>
</organism>
<dbReference type="InterPro" id="IPR050300">
    <property type="entry name" value="GDXG_lipolytic_enzyme"/>
</dbReference>
<reference evidence="4 5" key="1">
    <citation type="submission" date="2017-05" db="EMBL/GenBank/DDBJ databases">
        <authorList>
            <person name="Varghese N."/>
            <person name="Submissions S."/>
        </authorList>
    </citation>
    <scope>NUCLEOTIDE SEQUENCE [LARGE SCALE GENOMIC DNA]</scope>
    <source>
        <strain evidence="4 5">DSM 29506</strain>
    </source>
</reference>
<comment type="similarity">
    <text evidence="1">Belongs to the 'GDXG' lipolytic enzyme family.</text>
</comment>
<dbReference type="PANTHER" id="PTHR48081:SF8">
    <property type="entry name" value="ALPHA_BETA HYDROLASE FOLD-3 DOMAIN-CONTAINING PROTEIN-RELATED"/>
    <property type="match status" value="1"/>
</dbReference>
<keyword evidence="2" id="KW-0378">Hydrolase</keyword>
<protein>
    <submittedName>
        <fullName evidence="4">Acetyl esterase/lipase</fullName>
    </submittedName>
</protein>
<dbReference type="PROSITE" id="PS01173">
    <property type="entry name" value="LIPASE_GDXG_HIS"/>
    <property type="match status" value="1"/>
</dbReference>
<dbReference type="EMBL" id="FXTO01000010">
    <property type="protein sequence ID" value="SMO69072.1"/>
    <property type="molecule type" value="Genomic_DNA"/>
</dbReference>
<evidence type="ECO:0000259" key="3">
    <source>
        <dbReference type="Pfam" id="PF07859"/>
    </source>
</evidence>
<feature type="domain" description="Alpha/beta hydrolase fold-3" evidence="3">
    <location>
        <begin position="70"/>
        <end position="268"/>
    </location>
</feature>
<evidence type="ECO:0000313" key="4">
    <source>
        <dbReference type="EMBL" id="SMO69072.1"/>
    </source>
</evidence>
<dbReference type="InterPro" id="IPR029058">
    <property type="entry name" value="AB_hydrolase_fold"/>
</dbReference>
<dbReference type="InterPro" id="IPR002168">
    <property type="entry name" value="Lipase_GDXG_HIS_AS"/>
</dbReference>
<dbReference type="PANTHER" id="PTHR48081">
    <property type="entry name" value="AB HYDROLASE SUPERFAMILY PROTEIN C4A8.06C"/>
    <property type="match status" value="1"/>
</dbReference>
<dbReference type="GO" id="GO:0016787">
    <property type="term" value="F:hydrolase activity"/>
    <property type="evidence" value="ECO:0007669"/>
    <property type="project" value="UniProtKB-KW"/>
</dbReference>
<evidence type="ECO:0000313" key="5">
    <source>
        <dbReference type="Proteomes" id="UP000316030"/>
    </source>
</evidence>
<dbReference type="Proteomes" id="UP000316030">
    <property type="component" value="Unassembled WGS sequence"/>
</dbReference>
<dbReference type="RefSeq" id="WP_142493204.1">
    <property type="nucleotide sequence ID" value="NZ_FXTO01000010.1"/>
</dbReference>
<proteinExistence type="inferred from homology"/>
<gene>
    <name evidence="4" type="ORF">SAMN06265173_11026</name>
</gene>
<name>A0A521DBX2_9RHOB</name>
<sequence length="295" mass="32462">MSLRRHLLNLCLRLTEKRYLARVQDPVEVRDSFERKARLLFRAPRGTQSERVNLNGVSALRIKGDGPGAILHFHGGAYVFGSARTHRGMLGRLSQLTGLPVYLPNYRLAPEYPFPAAVQDALTTYRALCDQVQGPIILGGDSAGGGLALSLLSQINAAGMRQPALTYALSPFTDMTFAGASIRRNARADVMLPVSRLEELRDMYLQGAAPHDPHASPLFADFSGVGPVLLAVSDTEILEDDTLRLQERLIAQGAAVDLIHGHDLPHVWPFFWRFAPEADRDLRRIAAAIARQVAR</sequence>
<dbReference type="InterPro" id="IPR013094">
    <property type="entry name" value="AB_hydrolase_3"/>
</dbReference>
<dbReference type="SUPFAM" id="SSF53474">
    <property type="entry name" value="alpha/beta-Hydrolases"/>
    <property type="match status" value="1"/>
</dbReference>
<evidence type="ECO:0000256" key="2">
    <source>
        <dbReference type="ARBA" id="ARBA00022801"/>
    </source>
</evidence>
<dbReference type="AlphaFoldDB" id="A0A521DBX2"/>
<dbReference type="OrthoDB" id="9806180at2"/>